<comment type="catalytic activity">
    <reaction evidence="2">
        <text>2 GTP = 3',3'-c-di-GMP + 2 diphosphate</text>
        <dbReference type="Rhea" id="RHEA:24898"/>
        <dbReference type="ChEBI" id="CHEBI:33019"/>
        <dbReference type="ChEBI" id="CHEBI:37565"/>
        <dbReference type="ChEBI" id="CHEBI:58805"/>
        <dbReference type="EC" id="2.7.7.65"/>
    </reaction>
</comment>
<name>A0ABU6J6G1_9BURK</name>
<evidence type="ECO:0000259" key="4">
    <source>
        <dbReference type="PROSITE" id="PS50887"/>
    </source>
</evidence>
<dbReference type="SUPFAM" id="SSF55073">
    <property type="entry name" value="Nucleotide cyclase"/>
    <property type="match status" value="1"/>
</dbReference>
<dbReference type="PROSITE" id="PS50887">
    <property type="entry name" value="GGDEF"/>
    <property type="match status" value="1"/>
</dbReference>
<proteinExistence type="predicted"/>
<evidence type="ECO:0000256" key="1">
    <source>
        <dbReference type="ARBA" id="ARBA00012528"/>
    </source>
</evidence>
<dbReference type="Pfam" id="PF00990">
    <property type="entry name" value="GGDEF"/>
    <property type="match status" value="1"/>
</dbReference>
<protein>
    <recommendedName>
        <fullName evidence="1">diguanylate cyclase</fullName>
        <ecNumber evidence="1">2.7.7.65</ecNumber>
    </recommendedName>
</protein>
<dbReference type="RefSeq" id="WP_326505834.1">
    <property type="nucleotide sequence ID" value="NZ_JAWIIV010000005.1"/>
</dbReference>
<organism evidence="5 6">
    <name type="scientific">Noviherbaspirillum album</name>
    <dbReference type="NCBI Taxonomy" id="3080276"/>
    <lineage>
        <taxon>Bacteria</taxon>
        <taxon>Pseudomonadati</taxon>
        <taxon>Pseudomonadota</taxon>
        <taxon>Betaproteobacteria</taxon>
        <taxon>Burkholderiales</taxon>
        <taxon>Oxalobacteraceae</taxon>
        <taxon>Noviherbaspirillum</taxon>
    </lineage>
</organism>
<dbReference type="InterPro" id="IPR050469">
    <property type="entry name" value="Diguanylate_Cyclase"/>
</dbReference>
<dbReference type="InterPro" id="IPR000160">
    <property type="entry name" value="GGDEF_dom"/>
</dbReference>
<feature type="transmembrane region" description="Helical" evidence="3">
    <location>
        <begin position="44"/>
        <end position="66"/>
    </location>
</feature>
<feature type="transmembrane region" description="Helical" evidence="3">
    <location>
        <begin position="78"/>
        <end position="97"/>
    </location>
</feature>
<keyword evidence="3" id="KW-0472">Membrane</keyword>
<keyword evidence="3" id="KW-0812">Transmembrane</keyword>
<feature type="domain" description="GGDEF" evidence="4">
    <location>
        <begin position="228"/>
        <end position="360"/>
    </location>
</feature>
<dbReference type="SMART" id="SM00267">
    <property type="entry name" value="GGDEF"/>
    <property type="match status" value="1"/>
</dbReference>
<keyword evidence="5" id="KW-0808">Transferase</keyword>
<sequence length="361" mass="40822">MRTESINRRKNMPSVRIPQISPISLISLLYALSLYIFYRQGFISGATFISVAAIVLAVVVLFYGIFRFGLNQRFREPSLMLPQLAASLLIMLVVAYVERTTQMALVPFMLIAFSFGIFRLSTASLIGLSLACLAAYLSIILLRGQAEGFVQAFRTDLVQWCVLALTLPGMILVGKQIQNMRQLLRATRYQLQHYEEKSARDELTGLYNRRQLQTELAQARLHADTSGAPFSICLIDIDHFKEINDRNGHLTGDTILKDFSRTARESIRDTDILGRYGGDEFLLILPDTGIKGAVMHAERLRVYTHFLDFQELLVQKNISLSIGVAEYRSGEKITDLISRADSALYQAKQMGRNRVEWIEGQ</sequence>
<dbReference type="EMBL" id="JAWIIV010000005">
    <property type="protein sequence ID" value="MEC4719115.1"/>
    <property type="molecule type" value="Genomic_DNA"/>
</dbReference>
<evidence type="ECO:0000313" key="5">
    <source>
        <dbReference type="EMBL" id="MEC4719115.1"/>
    </source>
</evidence>
<dbReference type="Gene3D" id="3.30.70.270">
    <property type="match status" value="1"/>
</dbReference>
<feature type="transmembrane region" description="Helical" evidence="3">
    <location>
        <begin position="125"/>
        <end position="145"/>
    </location>
</feature>
<dbReference type="PANTHER" id="PTHR45138">
    <property type="entry name" value="REGULATORY COMPONENTS OF SENSORY TRANSDUCTION SYSTEM"/>
    <property type="match status" value="1"/>
</dbReference>
<feature type="transmembrane region" description="Helical" evidence="3">
    <location>
        <begin position="20"/>
        <end position="38"/>
    </location>
</feature>
<dbReference type="GO" id="GO:0052621">
    <property type="term" value="F:diguanylate cyclase activity"/>
    <property type="evidence" value="ECO:0007669"/>
    <property type="project" value="UniProtKB-EC"/>
</dbReference>
<accession>A0ABU6J6G1</accession>
<dbReference type="CDD" id="cd01949">
    <property type="entry name" value="GGDEF"/>
    <property type="match status" value="1"/>
</dbReference>
<feature type="transmembrane region" description="Helical" evidence="3">
    <location>
        <begin position="157"/>
        <end position="174"/>
    </location>
</feature>
<reference evidence="5 6" key="1">
    <citation type="submission" date="2023-10" db="EMBL/GenBank/DDBJ databases">
        <title>Noviherbaspirillum sp. CPCC 100848 genome assembly.</title>
        <authorList>
            <person name="Li X.Y."/>
            <person name="Fang X.M."/>
        </authorList>
    </citation>
    <scope>NUCLEOTIDE SEQUENCE [LARGE SCALE GENOMIC DNA]</scope>
    <source>
        <strain evidence="5 6">CPCC 100848</strain>
    </source>
</reference>
<dbReference type="PANTHER" id="PTHR45138:SF9">
    <property type="entry name" value="DIGUANYLATE CYCLASE DGCM-RELATED"/>
    <property type="match status" value="1"/>
</dbReference>
<evidence type="ECO:0000256" key="3">
    <source>
        <dbReference type="SAM" id="Phobius"/>
    </source>
</evidence>
<evidence type="ECO:0000313" key="6">
    <source>
        <dbReference type="Proteomes" id="UP001352263"/>
    </source>
</evidence>
<comment type="caution">
    <text evidence="5">The sequence shown here is derived from an EMBL/GenBank/DDBJ whole genome shotgun (WGS) entry which is preliminary data.</text>
</comment>
<dbReference type="EC" id="2.7.7.65" evidence="1"/>
<dbReference type="InterPro" id="IPR029787">
    <property type="entry name" value="Nucleotide_cyclase"/>
</dbReference>
<keyword evidence="6" id="KW-1185">Reference proteome</keyword>
<keyword evidence="3" id="KW-1133">Transmembrane helix</keyword>
<dbReference type="Proteomes" id="UP001352263">
    <property type="component" value="Unassembled WGS sequence"/>
</dbReference>
<evidence type="ECO:0000256" key="2">
    <source>
        <dbReference type="ARBA" id="ARBA00034247"/>
    </source>
</evidence>
<feature type="transmembrane region" description="Helical" evidence="3">
    <location>
        <begin position="103"/>
        <end position="120"/>
    </location>
</feature>
<keyword evidence="5" id="KW-0548">Nucleotidyltransferase</keyword>
<dbReference type="InterPro" id="IPR043128">
    <property type="entry name" value="Rev_trsase/Diguanyl_cyclase"/>
</dbReference>
<gene>
    <name evidence="5" type="ORF">RY831_08145</name>
</gene>
<dbReference type="NCBIfam" id="TIGR00254">
    <property type="entry name" value="GGDEF"/>
    <property type="match status" value="1"/>
</dbReference>